<gene>
    <name evidence="1" type="ORF">E2C01_048190</name>
</gene>
<comment type="caution">
    <text evidence="1">The sequence shown here is derived from an EMBL/GenBank/DDBJ whole genome shotgun (WGS) entry which is preliminary data.</text>
</comment>
<sequence>MKCRLAKARLSQHARHRFPGRGCGGSITQHHNRREASVNLHGGARRGKAGRGGARRDGRADAWQAARHLSRVGLDGAPWGRCSHGRAAPLRPALPFPLWPALAAPLR</sequence>
<evidence type="ECO:0000313" key="1">
    <source>
        <dbReference type="EMBL" id="MPC54281.1"/>
    </source>
</evidence>
<accession>A0A5B7G314</accession>
<dbReference type="EMBL" id="VSRR010012235">
    <property type="protein sequence ID" value="MPC54281.1"/>
    <property type="molecule type" value="Genomic_DNA"/>
</dbReference>
<keyword evidence="2" id="KW-1185">Reference proteome</keyword>
<evidence type="ECO:0000313" key="2">
    <source>
        <dbReference type="Proteomes" id="UP000324222"/>
    </source>
</evidence>
<reference evidence="1 2" key="1">
    <citation type="submission" date="2019-05" db="EMBL/GenBank/DDBJ databases">
        <title>Another draft genome of Portunus trituberculatus and its Hox gene families provides insights of decapod evolution.</title>
        <authorList>
            <person name="Jeong J.-H."/>
            <person name="Song I."/>
            <person name="Kim S."/>
            <person name="Choi T."/>
            <person name="Kim D."/>
            <person name="Ryu S."/>
            <person name="Kim W."/>
        </authorList>
    </citation>
    <scope>NUCLEOTIDE SEQUENCE [LARGE SCALE GENOMIC DNA]</scope>
    <source>
        <tissue evidence="1">Muscle</tissue>
    </source>
</reference>
<dbReference type="AlphaFoldDB" id="A0A5B7G314"/>
<dbReference type="Proteomes" id="UP000324222">
    <property type="component" value="Unassembled WGS sequence"/>
</dbReference>
<name>A0A5B7G314_PORTR</name>
<protein>
    <submittedName>
        <fullName evidence="1">Uncharacterized protein</fullName>
    </submittedName>
</protein>
<proteinExistence type="predicted"/>
<organism evidence="1 2">
    <name type="scientific">Portunus trituberculatus</name>
    <name type="common">Swimming crab</name>
    <name type="synonym">Neptunus trituberculatus</name>
    <dbReference type="NCBI Taxonomy" id="210409"/>
    <lineage>
        <taxon>Eukaryota</taxon>
        <taxon>Metazoa</taxon>
        <taxon>Ecdysozoa</taxon>
        <taxon>Arthropoda</taxon>
        <taxon>Crustacea</taxon>
        <taxon>Multicrustacea</taxon>
        <taxon>Malacostraca</taxon>
        <taxon>Eumalacostraca</taxon>
        <taxon>Eucarida</taxon>
        <taxon>Decapoda</taxon>
        <taxon>Pleocyemata</taxon>
        <taxon>Brachyura</taxon>
        <taxon>Eubrachyura</taxon>
        <taxon>Portunoidea</taxon>
        <taxon>Portunidae</taxon>
        <taxon>Portuninae</taxon>
        <taxon>Portunus</taxon>
    </lineage>
</organism>